<name>A0A0D7E6S5_STUST</name>
<proteinExistence type="predicted"/>
<evidence type="ECO:0000313" key="2">
    <source>
        <dbReference type="EMBL" id="KIZ35212.1"/>
    </source>
</evidence>
<accession>A0A0D7E6S5</accession>
<reference evidence="2 3" key="1">
    <citation type="submission" date="2014-11" db="EMBL/GenBank/DDBJ databases">
        <title>Genomics and ecophysiology of heterotrophic nitrogen fixing bacteria isolated from estuarine surface water.</title>
        <authorList>
            <person name="Bentzon-Tilia M."/>
            <person name="Severin I."/>
            <person name="Hansen L.H."/>
            <person name="Riemann L."/>
        </authorList>
    </citation>
    <scope>NUCLEOTIDE SEQUENCE [LARGE SCALE GENOMIC DNA]</scope>
    <source>
        <strain evidence="2 3">BAL361</strain>
    </source>
</reference>
<comment type="caution">
    <text evidence="2">The sequence shown here is derived from an EMBL/GenBank/DDBJ whole genome shotgun (WGS) entry which is preliminary data.</text>
</comment>
<sequence>MIRQRLKTPLVSALLIAMLMGWGGHALSWLNGAAQHGAGAHWHDDHHHHTPSHEWRPGNCTLCQLQHVHVLGDHIHETPHPMLLLSLSAQPERTDLPAWPRRALPEGPVSRIERPPRV</sequence>
<evidence type="ECO:0000256" key="1">
    <source>
        <dbReference type="SAM" id="MobiDB-lite"/>
    </source>
</evidence>
<dbReference type="PATRIC" id="fig|316.110.peg.741"/>
<evidence type="ECO:0008006" key="4">
    <source>
        <dbReference type="Google" id="ProtNLM"/>
    </source>
</evidence>
<gene>
    <name evidence="2" type="ORF">LO50_14275</name>
</gene>
<dbReference type="AlphaFoldDB" id="A0A0D7E6S5"/>
<organism evidence="2 3">
    <name type="scientific">Stutzerimonas stutzeri</name>
    <name type="common">Pseudomonas stutzeri</name>
    <dbReference type="NCBI Taxonomy" id="316"/>
    <lineage>
        <taxon>Bacteria</taxon>
        <taxon>Pseudomonadati</taxon>
        <taxon>Pseudomonadota</taxon>
        <taxon>Gammaproteobacteria</taxon>
        <taxon>Pseudomonadales</taxon>
        <taxon>Pseudomonadaceae</taxon>
        <taxon>Stutzerimonas</taxon>
    </lineage>
</organism>
<dbReference type="EMBL" id="JXXD01000134">
    <property type="protein sequence ID" value="KIZ35212.1"/>
    <property type="molecule type" value="Genomic_DNA"/>
</dbReference>
<feature type="region of interest" description="Disordered" evidence="1">
    <location>
        <begin position="96"/>
        <end position="118"/>
    </location>
</feature>
<dbReference type="RefSeq" id="WP_044315425.1">
    <property type="nucleotide sequence ID" value="NZ_JXXD01000134.1"/>
</dbReference>
<dbReference type="Proteomes" id="UP000032439">
    <property type="component" value="Unassembled WGS sequence"/>
</dbReference>
<evidence type="ECO:0000313" key="3">
    <source>
        <dbReference type="Proteomes" id="UP000032439"/>
    </source>
</evidence>
<protein>
    <recommendedName>
        <fullName evidence="4">DUF2946 domain-containing protein</fullName>
    </recommendedName>
</protein>